<dbReference type="RefSeq" id="WP_016627346.1">
    <property type="nucleotide sequence ID" value="NZ_KE351874.1"/>
</dbReference>
<dbReference type="AlphaFoldDB" id="A0ABC9TKQ9"/>
<proteinExistence type="predicted"/>
<comment type="caution">
    <text evidence="1">The sequence shown here is derived from an EMBL/GenBank/DDBJ whole genome shotgun (WGS) entry which is preliminary data.</text>
</comment>
<organism evidence="1 2">
    <name type="scientific">Enterococcus faecalis RP2S-4</name>
    <dbReference type="NCBI Taxonomy" id="1244145"/>
    <lineage>
        <taxon>Bacteria</taxon>
        <taxon>Bacillati</taxon>
        <taxon>Bacillota</taxon>
        <taxon>Bacilli</taxon>
        <taxon>Lactobacillales</taxon>
        <taxon>Enterococcaceae</taxon>
        <taxon>Enterococcus</taxon>
    </lineage>
</organism>
<evidence type="ECO:0000313" key="1">
    <source>
        <dbReference type="EMBL" id="EPI08734.1"/>
    </source>
</evidence>
<dbReference type="Proteomes" id="UP000015750">
    <property type="component" value="Unassembled WGS sequence"/>
</dbReference>
<sequence>MLFRFLNNGKSKKQTNSEIENIYLTTKNFHKSSARRSKQSQKSKQINYLTHESNHNFLTIAESRNSKYQMMLKKKVYYLYFRENDYQKLNDNHLEEVKEIINGSSGSQILTIGMTAKQTNSTEFVVWGESKEEVEKLLNTGIKNVFTSLMNYMEGDLKEGLVLTKSKIEEEIKPIIEELYLENTE</sequence>
<protein>
    <submittedName>
        <fullName evidence="1">Uncharacterized protein</fullName>
    </submittedName>
</protein>
<reference evidence="1 2" key="1">
    <citation type="submission" date="2013-06" db="EMBL/GenBank/DDBJ databases">
        <authorList>
            <person name="Weinstock G."/>
            <person name="Sodergren E."/>
            <person name="Lobos E.A."/>
            <person name="Fulton L."/>
            <person name="Fulton R."/>
            <person name="Courtney L."/>
            <person name="Fronick C."/>
            <person name="O'Laughlin M."/>
            <person name="Godfrey J."/>
            <person name="Wilson R.M."/>
            <person name="Miner T."/>
            <person name="Farmer C."/>
            <person name="Delehaunty K."/>
            <person name="Cordes M."/>
            <person name="Minx P."/>
            <person name="Tomlinson C."/>
            <person name="Chen J."/>
            <person name="Wollam A."/>
            <person name="Pepin K.H."/>
            <person name="Bhonagiri V."/>
            <person name="Zhang X."/>
            <person name="Warren W."/>
            <person name="Mitreva M."/>
            <person name="Mardis E.R."/>
            <person name="Wilson R.K."/>
        </authorList>
    </citation>
    <scope>NUCLEOTIDE SEQUENCE [LARGE SCALE GENOMIC DNA]</scope>
    <source>
        <strain evidence="1 2">RP2S-4</strain>
    </source>
</reference>
<accession>A0ABC9TKQ9</accession>
<gene>
    <name evidence="1" type="ORF">D358_01509</name>
</gene>
<dbReference type="EMBL" id="ATIR01000044">
    <property type="protein sequence ID" value="EPI08734.1"/>
    <property type="molecule type" value="Genomic_DNA"/>
</dbReference>
<name>A0ABC9TKQ9_ENTFL</name>
<evidence type="ECO:0000313" key="2">
    <source>
        <dbReference type="Proteomes" id="UP000015750"/>
    </source>
</evidence>